<dbReference type="GO" id="GO:0005886">
    <property type="term" value="C:plasma membrane"/>
    <property type="evidence" value="ECO:0007669"/>
    <property type="project" value="UniProtKB-SubCell"/>
</dbReference>
<dbReference type="PROSITE" id="PS50156">
    <property type="entry name" value="SSD"/>
    <property type="match status" value="2"/>
</dbReference>
<sequence>MWIKVSRIILRNKILLLSILAVITIFFGYMARNVEMSYEYASLLPKKDQAYKDYQKFVEVFGEEGNLIIVGIQDSDFFNIDHFNAWRELSDNLAEVEGVENLLSISNTYNLKKNTEEKKFEVEMIFPDTIADQEELDKYVAEFRSLPFYRGLVYNDELEAYLLAITVNKDKMASKDREDMVAGIQEVCHAFEQEQNVQLHYSGLPYIRVVNAVKIKRELYLFSVLALLICIVVLFLFFRSFKAVVVPVLIVLVGVVWSMGMLALFGYKITLLTGMIPPLLIVIGIPNSIYMLNKFHQEYVQHGNRVKALQRVIIKIGNATFLTNLTTASGFATFVIVKSDILRQFGIIASLNILGLFFLSLLLIPIIFSFITPPSSKHVGHLDNKMVTKVITQLIHITQNYRRVVYIVTLAIIGLGIYGISLMKSSGYMVDDIPEDDPVYMDLKFFETNFNGLMPLEIMVDTKKPQGVMQLSTFRKIDQLETQLAKYPELSAPTSLLNLLKFSKQAFYNGHEKYYSVPNNREKNFILQYVPQEGGEADLLHSFLDSTVQTTRISIRVKDVGTKRMEELSQSFYAEIDSIFTPDNYDVTVTGSSIVAFKGNQYLLKNLFTSLGLAILLISSFMAIMFSSWRMVIMSLTPNVIPLVFTAAVMGFTDIPIKASTILVFSIAFGISVDNTIHFLAKYRQELNVTNWDIRKSVVLALKETGVSMLYTSVVLFFGFGIFTISSFGGTQAMGILVSLTLLVAVTSNLILLPSLLSGLERLTTTEAFKEPLLHIYDEEEDIELDDLEIYVPDAESAALGEVDASESETAAK</sequence>
<dbReference type="Proteomes" id="UP001145087">
    <property type="component" value="Unassembled WGS sequence"/>
</dbReference>
<keyword evidence="5 6" id="KW-0472">Membrane</keyword>
<dbReference type="EMBL" id="JAPOHD010000027">
    <property type="protein sequence ID" value="MCY1721120.1"/>
    <property type="molecule type" value="Genomic_DNA"/>
</dbReference>
<name>A0A9X3F6F6_9BACT</name>
<evidence type="ECO:0000256" key="5">
    <source>
        <dbReference type="ARBA" id="ARBA00023136"/>
    </source>
</evidence>
<dbReference type="Pfam" id="PF03176">
    <property type="entry name" value="MMPL"/>
    <property type="match status" value="2"/>
</dbReference>
<organism evidence="8 9">
    <name type="scientific">Draconibacterium aestuarii</name>
    <dbReference type="NCBI Taxonomy" id="2998507"/>
    <lineage>
        <taxon>Bacteria</taxon>
        <taxon>Pseudomonadati</taxon>
        <taxon>Bacteroidota</taxon>
        <taxon>Bacteroidia</taxon>
        <taxon>Marinilabiliales</taxon>
        <taxon>Prolixibacteraceae</taxon>
        <taxon>Draconibacterium</taxon>
    </lineage>
</organism>
<evidence type="ECO:0000256" key="6">
    <source>
        <dbReference type="SAM" id="Phobius"/>
    </source>
</evidence>
<reference evidence="8" key="1">
    <citation type="submission" date="2022-11" db="EMBL/GenBank/DDBJ databases">
        <title>Marilongibacter aestuarii gen. nov., sp. nov., isolated from tidal flat sediment.</title>
        <authorList>
            <person name="Jiayan W."/>
        </authorList>
    </citation>
    <scope>NUCLEOTIDE SEQUENCE</scope>
    <source>
        <strain evidence="8">Z1-6</strain>
    </source>
</reference>
<keyword evidence="4 6" id="KW-1133">Transmembrane helix</keyword>
<feature type="transmembrane region" description="Helical" evidence="6">
    <location>
        <begin position="312"/>
        <end position="337"/>
    </location>
</feature>
<comment type="caution">
    <text evidence="8">The sequence shown here is derived from an EMBL/GenBank/DDBJ whole genome shotgun (WGS) entry which is preliminary data.</text>
</comment>
<evidence type="ECO:0000313" key="9">
    <source>
        <dbReference type="Proteomes" id="UP001145087"/>
    </source>
</evidence>
<evidence type="ECO:0000256" key="1">
    <source>
        <dbReference type="ARBA" id="ARBA00004651"/>
    </source>
</evidence>
<evidence type="ECO:0000256" key="2">
    <source>
        <dbReference type="ARBA" id="ARBA00022475"/>
    </source>
</evidence>
<comment type="subcellular location">
    <subcellularLocation>
        <location evidence="1">Cell membrane</location>
        <topology evidence="1">Multi-pass membrane protein</topology>
    </subcellularLocation>
</comment>
<gene>
    <name evidence="8" type="ORF">OU798_12250</name>
</gene>
<evidence type="ECO:0000256" key="3">
    <source>
        <dbReference type="ARBA" id="ARBA00022692"/>
    </source>
</evidence>
<dbReference type="InterPro" id="IPR000731">
    <property type="entry name" value="SSD"/>
</dbReference>
<dbReference type="Gene3D" id="1.20.1640.10">
    <property type="entry name" value="Multidrug efflux transporter AcrB transmembrane domain"/>
    <property type="match status" value="2"/>
</dbReference>
<feature type="transmembrane region" description="Helical" evidence="6">
    <location>
        <begin position="662"/>
        <end position="681"/>
    </location>
</feature>
<proteinExistence type="predicted"/>
<feature type="transmembrane region" description="Helical" evidence="6">
    <location>
        <begin position="219"/>
        <end position="238"/>
    </location>
</feature>
<dbReference type="PANTHER" id="PTHR33406">
    <property type="entry name" value="MEMBRANE PROTEIN MJ1562-RELATED"/>
    <property type="match status" value="1"/>
</dbReference>
<feature type="transmembrane region" description="Helical" evidence="6">
    <location>
        <begin position="14"/>
        <end position="31"/>
    </location>
</feature>
<feature type="transmembrane region" description="Helical" evidence="6">
    <location>
        <begin position="607"/>
        <end position="626"/>
    </location>
</feature>
<keyword evidence="3 6" id="KW-0812">Transmembrane</keyword>
<feature type="transmembrane region" description="Helical" evidence="6">
    <location>
        <begin position="632"/>
        <end position="650"/>
    </location>
</feature>
<feature type="domain" description="SSD" evidence="7">
    <location>
        <begin position="248"/>
        <end position="370"/>
    </location>
</feature>
<feature type="transmembrane region" description="Helical" evidence="6">
    <location>
        <begin position="709"/>
        <end position="729"/>
    </location>
</feature>
<keyword evidence="2" id="KW-1003">Cell membrane</keyword>
<feature type="transmembrane region" description="Helical" evidence="6">
    <location>
        <begin position="736"/>
        <end position="757"/>
    </location>
</feature>
<feature type="domain" description="SSD" evidence="7">
    <location>
        <begin position="617"/>
        <end position="759"/>
    </location>
</feature>
<evidence type="ECO:0000256" key="4">
    <source>
        <dbReference type="ARBA" id="ARBA00022989"/>
    </source>
</evidence>
<feature type="transmembrane region" description="Helical" evidence="6">
    <location>
        <begin position="349"/>
        <end position="371"/>
    </location>
</feature>
<dbReference type="AlphaFoldDB" id="A0A9X3F6F6"/>
<evidence type="ECO:0000259" key="7">
    <source>
        <dbReference type="PROSITE" id="PS50156"/>
    </source>
</evidence>
<protein>
    <submittedName>
        <fullName evidence="8">MMPL family transporter</fullName>
    </submittedName>
</protein>
<accession>A0A9X3F6F6</accession>
<keyword evidence="9" id="KW-1185">Reference proteome</keyword>
<dbReference type="RefSeq" id="WP_343333454.1">
    <property type="nucleotide sequence ID" value="NZ_JAPOHD010000027.1"/>
</dbReference>
<feature type="transmembrane region" description="Helical" evidence="6">
    <location>
        <begin position="404"/>
        <end position="423"/>
    </location>
</feature>
<dbReference type="SUPFAM" id="SSF82866">
    <property type="entry name" value="Multidrug efflux transporter AcrB transmembrane domain"/>
    <property type="match status" value="2"/>
</dbReference>
<dbReference type="InterPro" id="IPR050545">
    <property type="entry name" value="Mycobact_MmpL"/>
</dbReference>
<feature type="transmembrane region" description="Helical" evidence="6">
    <location>
        <begin position="244"/>
        <end position="265"/>
    </location>
</feature>
<dbReference type="PANTHER" id="PTHR33406:SF12">
    <property type="entry name" value="BLR2997 PROTEIN"/>
    <property type="match status" value="1"/>
</dbReference>
<evidence type="ECO:0000313" key="8">
    <source>
        <dbReference type="EMBL" id="MCY1721120.1"/>
    </source>
</evidence>
<feature type="transmembrane region" description="Helical" evidence="6">
    <location>
        <begin position="272"/>
        <end position="292"/>
    </location>
</feature>
<dbReference type="InterPro" id="IPR004869">
    <property type="entry name" value="MMPL_dom"/>
</dbReference>